<dbReference type="Proteomes" id="UP000252582">
    <property type="component" value="Unassembled WGS sequence"/>
</dbReference>
<organism evidence="3 4">
    <name type="scientific">Ciceribacter lividus</name>
    <dbReference type="NCBI Taxonomy" id="1197950"/>
    <lineage>
        <taxon>Bacteria</taxon>
        <taxon>Pseudomonadati</taxon>
        <taxon>Pseudomonadota</taxon>
        <taxon>Alphaproteobacteria</taxon>
        <taxon>Hyphomicrobiales</taxon>
        <taxon>Rhizobiaceae</taxon>
        <taxon>Ciceribacter</taxon>
    </lineage>
</organism>
<evidence type="ECO:0000313" key="4">
    <source>
        <dbReference type="Proteomes" id="UP000252582"/>
    </source>
</evidence>
<sequence>MLKSRLLMVGLALLAFAPPAMAEYPERPVTFVVPWPPGDLEDQLTRIIADEFTQETGVPAKVVNRPGGGAVEGATFVSQANPDGYTVGSFVIDVPTVHVIKQIAPYDRASFEPVGIFLTYPFALVGRADAPYSDMASLAAYAKDKPVKLGHFGYDVIPTMATFAAADKLGFKFAADTPADLLDCALLQSGDVDVMATSMALVLPCLDSVKVLAAYTDKPLSLTPDVKLLSEQVPGLKITLWNGLFLPKGTPQEIVDKLAGIAEKAMASEKAQEVSKNTGAGVYWIGPTEAKARIDADYTAAEALVADTQK</sequence>
<dbReference type="InterPro" id="IPR005064">
    <property type="entry name" value="BUG"/>
</dbReference>
<dbReference type="RefSeq" id="WP_114364030.1">
    <property type="nucleotide sequence ID" value="NZ_QPIX01000008.1"/>
</dbReference>
<keyword evidence="4" id="KW-1185">Reference proteome</keyword>
<name>A0A6I7HMQ3_9HYPH</name>
<reference evidence="3 4" key="1">
    <citation type="submission" date="2018-07" db="EMBL/GenBank/DDBJ databases">
        <title>Genomic Encyclopedia of Type Strains, Phase IV (KMG-IV): sequencing the most valuable type-strain genomes for metagenomic binning, comparative biology and taxonomic classification.</title>
        <authorList>
            <person name="Goeker M."/>
        </authorList>
    </citation>
    <scope>NUCLEOTIDE SEQUENCE [LARGE SCALE GENOMIC DNA]</scope>
    <source>
        <strain evidence="3 4">DSM 25528</strain>
    </source>
</reference>
<keyword evidence="3" id="KW-0675">Receptor</keyword>
<dbReference type="InterPro" id="IPR042100">
    <property type="entry name" value="Bug_dom1"/>
</dbReference>
<keyword evidence="2" id="KW-0732">Signal</keyword>
<proteinExistence type="inferred from homology"/>
<evidence type="ECO:0000256" key="2">
    <source>
        <dbReference type="SAM" id="SignalP"/>
    </source>
</evidence>
<evidence type="ECO:0000256" key="1">
    <source>
        <dbReference type="ARBA" id="ARBA00006987"/>
    </source>
</evidence>
<dbReference type="SUPFAM" id="SSF53850">
    <property type="entry name" value="Periplasmic binding protein-like II"/>
    <property type="match status" value="1"/>
</dbReference>
<comment type="caution">
    <text evidence="3">The sequence shown here is derived from an EMBL/GenBank/DDBJ whole genome shotgun (WGS) entry which is preliminary data.</text>
</comment>
<dbReference type="EMBL" id="QPIX01000008">
    <property type="protein sequence ID" value="RCW22626.1"/>
    <property type="molecule type" value="Genomic_DNA"/>
</dbReference>
<dbReference type="PANTHER" id="PTHR42928:SF5">
    <property type="entry name" value="BLR1237 PROTEIN"/>
    <property type="match status" value="1"/>
</dbReference>
<dbReference type="Pfam" id="PF03401">
    <property type="entry name" value="TctC"/>
    <property type="match status" value="1"/>
</dbReference>
<dbReference type="CDD" id="cd07012">
    <property type="entry name" value="PBP2_Bug_TTT"/>
    <property type="match status" value="1"/>
</dbReference>
<accession>A0A6I7HMQ3</accession>
<comment type="similarity">
    <text evidence="1">Belongs to the UPF0065 (bug) family.</text>
</comment>
<evidence type="ECO:0000313" key="3">
    <source>
        <dbReference type="EMBL" id="RCW22626.1"/>
    </source>
</evidence>
<gene>
    <name evidence="3" type="ORF">DFR48_108148</name>
</gene>
<feature type="signal peptide" evidence="2">
    <location>
        <begin position="1"/>
        <end position="22"/>
    </location>
</feature>
<dbReference type="Gene3D" id="3.40.190.150">
    <property type="entry name" value="Bordetella uptake gene, domain 1"/>
    <property type="match status" value="1"/>
</dbReference>
<feature type="chain" id="PRO_5026178387" evidence="2">
    <location>
        <begin position="23"/>
        <end position="310"/>
    </location>
</feature>
<dbReference type="AlphaFoldDB" id="A0A6I7HMQ3"/>
<dbReference type="Gene3D" id="3.40.190.10">
    <property type="entry name" value="Periplasmic binding protein-like II"/>
    <property type="match status" value="1"/>
</dbReference>
<protein>
    <submittedName>
        <fullName evidence="3">Tripartite-type tricarboxylate transporter receptor subunit TctC</fullName>
    </submittedName>
</protein>
<dbReference type="PANTHER" id="PTHR42928">
    <property type="entry name" value="TRICARBOXYLATE-BINDING PROTEIN"/>
    <property type="match status" value="1"/>
</dbReference>